<evidence type="ECO:0000256" key="3">
    <source>
        <dbReference type="ARBA" id="ARBA00022884"/>
    </source>
</evidence>
<dbReference type="GO" id="GO:0005840">
    <property type="term" value="C:ribosome"/>
    <property type="evidence" value="ECO:0007669"/>
    <property type="project" value="UniProtKB-KW"/>
</dbReference>
<evidence type="ECO:0000256" key="1">
    <source>
        <dbReference type="ARBA" id="ARBA00006471"/>
    </source>
</evidence>
<dbReference type="SUPFAM" id="SSF56047">
    <property type="entry name" value="Ribosomal protein S8"/>
    <property type="match status" value="1"/>
</dbReference>
<evidence type="ECO:0000256" key="4">
    <source>
        <dbReference type="ARBA" id="ARBA00022980"/>
    </source>
</evidence>
<comment type="subunit">
    <text evidence="7 8">Part of the 30S ribosomal subunit. Contacts proteins S5 and S12.</text>
</comment>
<proteinExistence type="inferred from homology"/>
<dbReference type="FunFam" id="3.30.1370.30:FF:000002">
    <property type="entry name" value="30S ribosomal protein S8"/>
    <property type="match status" value="1"/>
</dbReference>
<accession>A0A084IGQ4</accession>
<dbReference type="NCBIfam" id="NF001109">
    <property type="entry name" value="PRK00136.1"/>
    <property type="match status" value="1"/>
</dbReference>
<evidence type="ECO:0000313" key="11">
    <source>
        <dbReference type="Proteomes" id="UP000028302"/>
    </source>
</evidence>
<dbReference type="InterPro" id="IPR000630">
    <property type="entry name" value="Ribosomal_uS8"/>
</dbReference>
<keyword evidence="3 8" id="KW-0694">RNA-binding</keyword>
<dbReference type="HAMAP" id="MF_01302_B">
    <property type="entry name" value="Ribosomal_uS8_B"/>
    <property type="match status" value="1"/>
</dbReference>
<evidence type="ECO:0000256" key="7">
    <source>
        <dbReference type="ARBA" id="ARBA00046740"/>
    </source>
</evidence>
<evidence type="ECO:0000313" key="10">
    <source>
        <dbReference type="EMBL" id="KEZ75888.1"/>
    </source>
</evidence>
<name>A0A084IGQ4_SALHC</name>
<comment type="similarity">
    <text evidence="1 8 9">Belongs to the universal ribosomal protein uS8 family.</text>
</comment>
<dbReference type="eggNOG" id="COG0096">
    <property type="taxonomic scope" value="Bacteria"/>
</dbReference>
<dbReference type="GO" id="GO:0005737">
    <property type="term" value="C:cytoplasm"/>
    <property type="evidence" value="ECO:0007669"/>
    <property type="project" value="UniProtKB-ARBA"/>
</dbReference>
<keyword evidence="2 8" id="KW-0699">rRNA-binding</keyword>
<evidence type="ECO:0000256" key="6">
    <source>
        <dbReference type="ARBA" id="ARBA00035258"/>
    </source>
</evidence>
<dbReference type="InterPro" id="IPR035987">
    <property type="entry name" value="Ribosomal_uS8_sf"/>
</dbReference>
<dbReference type="RefSeq" id="WP_037341330.1">
    <property type="nucleotide sequence ID" value="NZ_APNK01000047.1"/>
</dbReference>
<keyword evidence="11" id="KW-1185">Reference proteome</keyword>
<dbReference type="GO" id="GO:0003735">
    <property type="term" value="F:structural constituent of ribosome"/>
    <property type="evidence" value="ECO:0007669"/>
    <property type="project" value="InterPro"/>
</dbReference>
<dbReference type="GO" id="GO:0006412">
    <property type="term" value="P:translation"/>
    <property type="evidence" value="ECO:0007669"/>
    <property type="project" value="UniProtKB-UniRule"/>
</dbReference>
<keyword evidence="5 8" id="KW-0687">Ribonucleoprotein</keyword>
<evidence type="ECO:0000256" key="8">
    <source>
        <dbReference type="HAMAP-Rule" id="MF_01302"/>
    </source>
</evidence>
<dbReference type="PROSITE" id="PS00053">
    <property type="entry name" value="RIBOSOMAL_S8"/>
    <property type="match status" value="1"/>
</dbReference>
<dbReference type="InterPro" id="IPR047863">
    <property type="entry name" value="Ribosomal_uS8_CS"/>
</dbReference>
<dbReference type="AlphaFoldDB" id="A0A084IGQ4"/>
<reference evidence="10 11" key="1">
    <citation type="submission" date="2013-03" db="EMBL/GenBank/DDBJ databases">
        <title>Salinisphaera hydrothermalis C41B8 Genome Sequencing.</title>
        <authorList>
            <person name="Li C."/>
            <person name="Lai Q."/>
            <person name="Shao Z."/>
        </authorList>
    </citation>
    <scope>NUCLEOTIDE SEQUENCE [LARGE SCALE GENOMIC DNA]</scope>
    <source>
        <strain evidence="10 11">C41B8</strain>
    </source>
</reference>
<dbReference type="GO" id="GO:1990904">
    <property type="term" value="C:ribonucleoprotein complex"/>
    <property type="evidence" value="ECO:0007669"/>
    <property type="project" value="UniProtKB-KW"/>
</dbReference>
<dbReference type="EMBL" id="APNK01000047">
    <property type="protein sequence ID" value="KEZ75888.1"/>
    <property type="molecule type" value="Genomic_DNA"/>
</dbReference>
<dbReference type="FunFam" id="3.30.1490.10:FF:000001">
    <property type="entry name" value="30S ribosomal protein S8"/>
    <property type="match status" value="1"/>
</dbReference>
<evidence type="ECO:0000256" key="5">
    <source>
        <dbReference type="ARBA" id="ARBA00023274"/>
    </source>
</evidence>
<dbReference type="OrthoDB" id="9802617at2"/>
<dbReference type="PANTHER" id="PTHR11758">
    <property type="entry name" value="40S RIBOSOMAL PROTEIN S15A"/>
    <property type="match status" value="1"/>
</dbReference>
<dbReference type="Proteomes" id="UP000028302">
    <property type="component" value="Unassembled WGS sequence"/>
</dbReference>
<dbReference type="PATRIC" id="fig|1304275.5.peg.3624"/>
<comment type="caution">
    <text evidence="10">The sequence shown here is derived from an EMBL/GenBank/DDBJ whole genome shotgun (WGS) entry which is preliminary data.</text>
</comment>
<evidence type="ECO:0000256" key="2">
    <source>
        <dbReference type="ARBA" id="ARBA00022730"/>
    </source>
</evidence>
<protein>
    <recommendedName>
        <fullName evidence="6 8">Small ribosomal subunit protein uS8</fullName>
    </recommendedName>
</protein>
<dbReference type="Gene3D" id="3.30.1490.10">
    <property type="match status" value="1"/>
</dbReference>
<evidence type="ECO:0000256" key="9">
    <source>
        <dbReference type="RuleBase" id="RU003660"/>
    </source>
</evidence>
<dbReference type="GO" id="GO:0019843">
    <property type="term" value="F:rRNA binding"/>
    <property type="evidence" value="ECO:0007669"/>
    <property type="project" value="UniProtKB-UniRule"/>
</dbReference>
<dbReference type="Gene3D" id="3.30.1370.30">
    <property type="match status" value="1"/>
</dbReference>
<dbReference type="Pfam" id="PF00410">
    <property type="entry name" value="Ribosomal_S8"/>
    <property type="match status" value="1"/>
</dbReference>
<keyword evidence="4 8" id="KW-0689">Ribosomal protein</keyword>
<comment type="function">
    <text evidence="8">One of the primary rRNA binding proteins, it binds directly to 16S rRNA central domain where it helps coordinate assembly of the platform of the 30S subunit.</text>
</comment>
<dbReference type="STRING" id="1304275.C41B8_17723"/>
<gene>
    <name evidence="8 10" type="primary">rpsH</name>
    <name evidence="10" type="ORF">C41B8_17723</name>
</gene>
<sequence length="131" mass="14135">MSMTDPIADMLTRIRNGQSADKESVEMPSSKLKLAIAKVLEDEGYISGYETAEVDGKPRLRIGLKYFQGHGVIEYIERASKPGLRLYCNKNDVPEVVGGLGISIISTSQGVMSDRAARAAGHGGEVLCYVS</sequence>
<organism evidence="10 11">
    <name type="scientific">Salinisphaera hydrothermalis (strain C41B8)</name>
    <dbReference type="NCBI Taxonomy" id="1304275"/>
    <lineage>
        <taxon>Bacteria</taxon>
        <taxon>Pseudomonadati</taxon>
        <taxon>Pseudomonadota</taxon>
        <taxon>Gammaproteobacteria</taxon>
        <taxon>Salinisphaerales</taxon>
        <taxon>Salinisphaeraceae</taxon>
        <taxon>Salinisphaera</taxon>
    </lineage>
</organism>